<evidence type="ECO:0000313" key="3">
    <source>
        <dbReference type="EMBL" id="WAB00163.1"/>
    </source>
</evidence>
<organism evidence="3">
    <name type="scientific">Oryza glaberrima</name>
    <name type="common">African rice</name>
    <dbReference type="NCBI Taxonomy" id="4538"/>
    <lineage>
        <taxon>Eukaryota</taxon>
        <taxon>Viridiplantae</taxon>
        <taxon>Streptophyta</taxon>
        <taxon>Embryophyta</taxon>
        <taxon>Tracheophyta</taxon>
        <taxon>Spermatophyta</taxon>
        <taxon>Magnoliopsida</taxon>
        <taxon>Liliopsida</taxon>
        <taxon>Poales</taxon>
        <taxon>Poaceae</taxon>
        <taxon>BOP clade</taxon>
        <taxon>Oryzoideae</taxon>
        <taxon>Oryzeae</taxon>
        <taxon>Oryzinae</taxon>
        <taxon>Oryza</taxon>
    </lineage>
</organism>
<reference evidence="3" key="1">
    <citation type="submission" date="2022-01" db="EMBL/GenBank/DDBJ databases">
        <authorList>
            <person name="Tan J."/>
            <person name="Li R."/>
            <person name="Wang Y."/>
            <person name="Xia J."/>
            <person name="Xie Y."/>
            <person name="Xie X."/>
            <person name="Tao D."/>
            <person name="Liu Y.-G."/>
            <person name="Chen L."/>
        </authorList>
    </citation>
    <scope>NUCLEOTIDE SEQUENCE</scope>
</reference>
<keyword evidence="2" id="KW-0812">Transmembrane</keyword>
<proteinExistence type="evidence at transcript level"/>
<feature type="compositionally biased region" description="Low complexity" evidence="1">
    <location>
        <begin position="1"/>
        <end position="19"/>
    </location>
</feature>
<dbReference type="AlphaFoldDB" id="A0A9E8M6R8"/>
<evidence type="ECO:0000256" key="1">
    <source>
        <dbReference type="SAM" id="MobiDB-lite"/>
    </source>
</evidence>
<evidence type="ECO:0000256" key="2">
    <source>
        <dbReference type="SAM" id="Phobius"/>
    </source>
</evidence>
<accession>A0A9E8M6R8</accession>
<sequence length="113" mass="11873">MASGSAMGRAMMRAALAGSKSSPAHRRLLHGSPSHRTSTSKEEVDILLDRLKETGTKSMDMATLDQTLDSVNSALSGAMARRAQRAYVSIGVVIIGFTVGAFSATPASYLLSE</sequence>
<name>A0A9E8M6R8_ORYGL</name>
<gene>
    <name evidence="3" type="primary">S58A6</name>
</gene>
<keyword evidence="2" id="KW-0472">Membrane</keyword>
<protein>
    <submittedName>
        <fullName evidence="3">S58 hybrid sterility protein</fullName>
    </submittedName>
</protein>
<dbReference type="EMBL" id="OM304385">
    <property type="protein sequence ID" value="WAB00163.1"/>
    <property type="molecule type" value="mRNA"/>
</dbReference>
<feature type="region of interest" description="Disordered" evidence="1">
    <location>
        <begin position="1"/>
        <end position="44"/>
    </location>
</feature>
<feature type="transmembrane region" description="Helical" evidence="2">
    <location>
        <begin position="86"/>
        <end position="111"/>
    </location>
</feature>
<keyword evidence="2" id="KW-1133">Transmembrane helix</keyword>